<comment type="caution">
    <text evidence="1">The sequence shown here is derived from an EMBL/GenBank/DDBJ whole genome shotgun (WGS) entry which is preliminary data.</text>
</comment>
<evidence type="ECO:0000313" key="1">
    <source>
        <dbReference type="EMBL" id="KAI9435360.1"/>
    </source>
</evidence>
<evidence type="ECO:0000313" key="2">
    <source>
        <dbReference type="Proteomes" id="UP001207468"/>
    </source>
</evidence>
<dbReference type="Proteomes" id="UP001207468">
    <property type="component" value="Unassembled WGS sequence"/>
</dbReference>
<gene>
    <name evidence="1" type="ORF">F5148DRAFT_1266732</name>
</gene>
<proteinExistence type="predicted"/>
<protein>
    <submittedName>
        <fullName evidence="1">Uncharacterized protein</fullName>
    </submittedName>
</protein>
<reference evidence="1" key="1">
    <citation type="submission" date="2021-03" db="EMBL/GenBank/DDBJ databases">
        <title>Evolutionary priming and transition to the ectomycorrhizal habit in an iconic lineage of mushroom-forming fungi: is preadaptation a requirement?</title>
        <authorList>
            <consortium name="DOE Joint Genome Institute"/>
            <person name="Looney B.P."/>
            <person name="Miyauchi S."/>
            <person name="Morin E."/>
            <person name="Drula E."/>
            <person name="Courty P.E."/>
            <person name="Chicoki N."/>
            <person name="Fauchery L."/>
            <person name="Kohler A."/>
            <person name="Kuo A."/>
            <person name="LaButti K."/>
            <person name="Pangilinan J."/>
            <person name="Lipzen A."/>
            <person name="Riley R."/>
            <person name="Andreopoulos W."/>
            <person name="He G."/>
            <person name="Johnson J."/>
            <person name="Barry K.W."/>
            <person name="Grigoriev I.V."/>
            <person name="Nagy L."/>
            <person name="Hibbett D."/>
            <person name="Henrissat B."/>
            <person name="Matheny P.B."/>
            <person name="Labbe J."/>
            <person name="Martin A.F."/>
        </authorList>
    </citation>
    <scope>NUCLEOTIDE SEQUENCE</scope>
    <source>
        <strain evidence="1">BPL698</strain>
    </source>
</reference>
<dbReference type="EMBL" id="JAGFNK010001067">
    <property type="protein sequence ID" value="KAI9435360.1"/>
    <property type="molecule type" value="Genomic_DNA"/>
</dbReference>
<sequence>MVASSIAIANGHTDVPLRVPHLMPFHIRHTGPAPVSTYFRIRPQMGPEPSSSRSKHCPPLGIAKRSPSQPPPW</sequence>
<accession>A0ACC0TSR2</accession>
<keyword evidence="2" id="KW-1185">Reference proteome</keyword>
<organism evidence="1 2">
    <name type="scientific">Russula earlei</name>
    <dbReference type="NCBI Taxonomy" id="71964"/>
    <lineage>
        <taxon>Eukaryota</taxon>
        <taxon>Fungi</taxon>
        <taxon>Dikarya</taxon>
        <taxon>Basidiomycota</taxon>
        <taxon>Agaricomycotina</taxon>
        <taxon>Agaricomycetes</taxon>
        <taxon>Russulales</taxon>
        <taxon>Russulaceae</taxon>
        <taxon>Russula</taxon>
    </lineage>
</organism>
<name>A0ACC0TSR2_9AGAM</name>